<dbReference type="PRINTS" id="PR00019">
    <property type="entry name" value="LEURICHRPT"/>
</dbReference>
<feature type="signal peptide" evidence="3">
    <location>
        <begin position="1"/>
        <end position="19"/>
    </location>
</feature>
<feature type="chain" id="PRO_5044010280" description="Chaoptin" evidence="3">
    <location>
        <begin position="20"/>
        <end position="1118"/>
    </location>
</feature>
<dbReference type="SMART" id="SM00369">
    <property type="entry name" value="LRR_TYP"/>
    <property type="match status" value="22"/>
</dbReference>
<accession>A0AAV1LE22</accession>
<gene>
    <name evidence="4" type="ORF">PARMNEM_LOCUS13349</name>
</gene>
<dbReference type="PROSITE" id="PS51450">
    <property type="entry name" value="LRR"/>
    <property type="match status" value="9"/>
</dbReference>
<dbReference type="Pfam" id="PF00560">
    <property type="entry name" value="LRR_1"/>
    <property type="match status" value="1"/>
</dbReference>
<dbReference type="PANTHER" id="PTHR24366:SF171">
    <property type="entry name" value="LEUCINE RICH REPEAT NEURONAL 4"/>
    <property type="match status" value="1"/>
</dbReference>
<dbReference type="InterPro" id="IPR001611">
    <property type="entry name" value="Leu-rich_rpt"/>
</dbReference>
<dbReference type="FunFam" id="3.80.10.10:FF:001164">
    <property type="entry name" value="GH01279p"/>
    <property type="match status" value="1"/>
</dbReference>
<dbReference type="InterPro" id="IPR032675">
    <property type="entry name" value="LRR_dom_sf"/>
</dbReference>
<reference evidence="4 5" key="1">
    <citation type="submission" date="2023-11" db="EMBL/GenBank/DDBJ databases">
        <authorList>
            <person name="Hedman E."/>
            <person name="Englund M."/>
            <person name="Stromberg M."/>
            <person name="Nyberg Akerstrom W."/>
            <person name="Nylinder S."/>
            <person name="Jareborg N."/>
            <person name="Kallberg Y."/>
            <person name="Kronander E."/>
        </authorList>
    </citation>
    <scope>NUCLEOTIDE SEQUENCE [LARGE SCALE GENOMIC DNA]</scope>
</reference>
<evidence type="ECO:0000256" key="2">
    <source>
        <dbReference type="ARBA" id="ARBA00022737"/>
    </source>
</evidence>
<dbReference type="Gene3D" id="3.80.10.10">
    <property type="entry name" value="Ribonuclease Inhibitor"/>
    <property type="match status" value="6"/>
</dbReference>
<keyword evidence="1" id="KW-0433">Leucine-rich repeat</keyword>
<dbReference type="SUPFAM" id="SSF52058">
    <property type="entry name" value="L domain-like"/>
    <property type="match status" value="3"/>
</dbReference>
<comment type="caution">
    <text evidence="4">The sequence shown here is derived from an EMBL/GenBank/DDBJ whole genome shotgun (WGS) entry which is preliminary data.</text>
</comment>
<keyword evidence="2" id="KW-0677">Repeat</keyword>
<evidence type="ECO:0000256" key="1">
    <source>
        <dbReference type="ARBA" id="ARBA00022614"/>
    </source>
</evidence>
<dbReference type="PANTHER" id="PTHR24366">
    <property type="entry name" value="IG(IMMUNOGLOBULIN) AND LRR(LEUCINE RICH REPEAT) DOMAINS"/>
    <property type="match status" value="1"/>
</dbReference>
<dbReference type="SMART" id="SM00365">
    <property type="entry name" value="LRR_SD22"/>
    <property type="match status" value="8"/>
</dbReference>
<evidence type="ECO:0000313" key="4">
    <source>
        <dbReference type="EMBL" id="CAK1593588.1"/>
    </source>
</evidence>
<name>A0AAV1LE22_9NEOP</name>
<dbReference type="Proteomes" id="UP001314205">
    <property type="component" value="Unassembled WGS sequence"/>
</dbReference>
<dbReference type="SMART" id="SM00364">
    <property type="entry name" value="LRR_BAC"/>
    <property type="match status" value="7"/>
</dbReference>
<sequence length="1118" mass="126582">MTNQKIYLVLAGLFWLTNSEYIPPGPAYPCPKASESHLLYPCVCQKGTDLGLHIRCENVGLAVLSVGLGNIAGLGLPIEQLELHDCKITNLFGSLFHRSTVRVLHIVDTPIKTIDEFAFAGVNRTLQEIYIRNTKISQFPKDAFKIMGNLSILSIDGHQMKSLDKDIFGSSEAAGSLLRLHLVNGHLSDIPVEAFQNLKKLRTLDLHGNRLANLKRNQFKGMRALDVLDLSYNNITKLDGSHIGDLTNLGWCNASHNLIADIPRGMFARNAVIKVVHLDNNKLKKLDTNSFKGMRFLRRLYLQDNQISDVGRGTFSAVTRIGTVDLARNYIKKVDFQMFQTVKYAEIINLAENNITVIDKQAFTDLYQAVVNISHNQLTKIEAGAFQNCNNLTALDLSHNQLTNITRFAFDENSYASHFDVSYNRFTDFNQIPIHNMTGITVLNATFNNLTEIPKLAFPKLYELHTVDLSHNNISEIGNAVFQNLFSLRYLNLSHNSLERIKPASFGSVPTVLDLDLSHNLLRDISRGALAKLASCRTIDVSHNQLDRIFQIPISLAELKFSHNLVSEVRSNTWPSMNALLRLDLAYNSLADSLQADSFSSLLTLQQLQLSANGLTKPPWEALNTLTSLQYLHLQYNNITSLSKSAFGNLPTTFMVDLSYNQLSSIAPRSFQGLQQLLQLSLSHNQLAHIPNEAFKGLVALRELDLSHNNLEKIDNKTNGLLDDCLSLEKVNLSYNRFGFLSKKMFPYNPWIPYRLMEVDLSHNEIPVVTFDITFGTKKLKKLNLSGNIINDVRNNVLGNLTSLEVIDLSNNQLKDLVSRTSETKFNLPENITHMYLQNNQLEKLPMDSLVKAHRLRVLDVRSNVLTSFPPELVRKVREQGLQVYFDDNRLNCDCLVRPLKHHLNRLPRLQQLQQLQALRCAEPPALQLQALLQLDEERLQCAAPPHQPQLADTLYSLDAEPDVVFRDIQYSQSSIYIHWFVSTNEDVADFFVFIRDDKNTMYFSSDVAYQLRSLTVPVDDNFRVALQKGGHFDVCIQAKMSANFARKWFDSQCQTVPANFASWPKKLTVDKRRLSSKKRVSYSWFSNNTLGLVSDSILITLCIFLGVCFRRLSDLDI</sequence>
<dbReference type="InterPro" id="IPR003591">
    <property type="entry name" value="Leu-rich_rpt_typical-subtyp"/>
</dbReference>
<dbReference type="AlphaFoldDB" id="A0AAV1LE22"/>
<dbReference type="EMBL" id="CAVLGL010000088">
    <property type="protein sequence ID" value="CAK1593588.1"/>
    <property type="molecule type" value="Genomic_DNA"/>
</dbReference>
<protein>
    <recommendedName>
        <fullName evidence="6">Chaoptin</fullName>
    </recommendedName>
</protein>
<proteinExistence type="predicted"/>
<evidence type="ECO:0008006" key="6">
    <source>
        <dbReference type="Google" id="ProtNLM"/>
    </source>
</evidence>
<evidence type="ECO:0000313" key="5">
    <source>
        <dbReference type="Proteomes" id="UP001314205"/>
    </source>
</evidence>
<evidence type="ECO:0000256" key="3">
    <source>
        <dbReference type="SAM" id="SignalP"/>
    </source>
</evidence>
<keyword evidence="5" id="KW-1185">Reference proteome</keyword>
<dbReference type="Pfam" id="PF13855">
    <property type="entry name" value="LRR_8"/>
    <property type="match status" value="6"/>
</dbReference>
<organism evidence="4 5">
    <name type="scientific">Parnassius mnemosyne</name>
    <name type="common">clouded apollo</name>
    <dbReference type="NCBI Taxonomy" id="213953"/>
    <lineage>
        <taxon>Eukaryota</taxon>
        <taxon>Metazoa</taxon>
        <taxon>Ecdysozoa</taxon>
        <taxon>Arthropoda</taxon>
        <taxon>Hexapoda</taxon>
        <taxon>Insecta</taxon>
        <taxon>Pterygota</taxon>
        <taxon>Neoptera</taxon>
        <taxon>Endopterygota</taxon>
        <taxon>Lepidoptera</taxon>
        <taxon>Glossata</taxon>
        <taxon>Ditrysia</taxon>
        <taxon>Papilionoidea</taxon>
        <taxon>Papilionidae</taxon>
        <taxon>Parnassiinae</taxon>
        <taxon>Parnassini</taxon>
        <taxon>Parnassius</taxon>
        <taxon>Driopa</taxon>
    </lineage>
</organism>
<keyword evidence="3" id="KW-0732">Signal</keyword>